<dbReference type="Proteomes" id="UP000282311">
    <property type="component" value="Unassembled WGS sequence"/>
</dbReference>
<dbReference type="PANTHER" id="PTHR12110">
    <property type="entry name" value="HYDROXYPYRUVATE ISOMERASE"/>
    <property type="match status" value="1"/>
</dbReference>
<dbReference type="EMBL" id="RBAH01000022">
    <property type="protein sequence ID" value="RKN75782.1"/>
    <property type="molecule type" value="Genomic_DNA"/>
</dbReference>
<gene>
    <name evidence="2" type="ORF">D7M11_25080</name>
</gene>
<dbReference type="GO" id="GO:0016853">
    <property type="term" value="F:isomerase activity"/>
    <property type="evidence" value="ECO:0007669"/>
    <property type="project" value="UniProtKB-KW"/>
</dbReference>
<sequence length="252" mass="27779">MVGSGLLSVTFRKLSPVDVIRLTGEAGLQAIEWGGDIHVPHGDVKAAAEVGRLTAESGIRVASYGSYYRAGIPDSAKVGFASVLETAIALGAPSIRVWAGDKGSADTDEAWREQVAADTRAIAEIAMKEGVTIDFEYHARTLTDTADSAVLLMELIDHPNVRCNWQPPVNETFEQRLDGLKRISPWLANVHVFHWGVGVKYPLADGSDDWLRYIQAVRETEKRAYLMLEFVKDESPEQFLRDAETLKRLIAD</sequence>
<name>A0A3B0BS97_9BACL</name>
<dbReference type="OrthoDB" id="9815124at2"/>
<reference evidence="2 3" key="1">
    <citation type="journal article" date="2007" name="Int. J. Syst. Evol. Microbiol.">
        <title>Paenibacillus ginsengarvi sp. nov., isolated from soil from ginseng cultivation.</title>
        <authorList>
            <person name="Yoon M.H."/>
            <person name="Ten L.N."/>
            <person name="Im W.T."/>
        </authorList>
    </citation>
    <scope>NUCLEOTIDE SEQUENCE [LARGE SCALE GENOMIC DNA]</scope>
    <source>
        <strain evidence="2 3">KCTC 13059</strain>
    </source>
</reference>
<comment type="caution">
    <text evidence="2">The sequence shown here is derived from an EMBL/GenBank/DDBJ whole genome shotgun (WGS) entry which is preliminary data.</text>
</comment>
<keyword evidence="2" id="KW-0413">Isomerase</keyword>
<organism evidence="2 3">
    <name type="scientific">Paenibacillus ginsengarvi</name>
    <dbReference type="NCBI Taxonomy" id="400777"/>
    <lineage>
        <taxon>Bacteria</taxon>
        <taxon>Bacillati</taxon>
        <taxon>Bacillota</taxon>
        <taxon>Bacilli</taxon>
        <taxon>Bacillales</taxon>
        <taxon>Paenibacillaceae</taxon>
        <taxon>Paenibacillus</taxon>
    </lineage>
</organism>
<dbReference type="InterPro" id="IPR036237">
    <property type="entry name" value="Xyl_isomerase-like_sf"/>
</dbReference>
<keyword evidence="3" id="KW-1185">Reference proteome</keyword>
<dbReference type="AlphaFoldDB" id="A0A3B0BS97"/>
<evidence type="ECO:0000313" key="2">
    <source>
        <dbReference type="EMBL" id="RKN75782.1"/>
    </source>
</evidence>
<dbReference type="InterPro" id="IPR013022">
    <property type="entry name" value="Xyl_isomerase-like_TIM-brl"/>
</dbReference>
<feature type="domain" description="Xylose isomerase-like TIM barrel" evidence="1">
    <location>
        <begin position="23"/>
        <end position="248"/>
    </location>
</feature>
<evidence type="ECO:0000313" key="3">
    <source>
        <dbReference type="Proteomes" id="UP000282311"/>
    </source>
</evidence>
<dbReference type="PANTHER" id="PTHR12110:SF41">
    <property type="entry name" value="INOSOSE DEHYDRATASE"/>
    <property type="match status" value="1"/>
</dbReference>
<accession>A0A3B0BS97</accession>
<dbReference type="Pfam" id="PF01261">
    <property type="entry name" value="AP_endonuc_2"/>
    <property type="match status" value="1"/>
</dbReference>
<dbReference type="InterPro" id="IPR050312">
    <property type="entry name" value="IolE/XylAMocC-like"/>
</dbReference>
<proteinExistence type="predicted"/>
<dbReference type="Gene3D" id="3.20.20.150">
    <property type="entry name" value="Divalent-metal-dependent TIM barrel enzymes"/>
    <property type="match status" value="1"/>
</dbReference>
<dbReference type="RefSeq" id="WP_120750012.1">
    <property type="nucleotide sequence ID" value="NZ_RBAH01000022.1"/>
</dbReference>
<protein>
    <submittedName>
        <fullName evidence="2">Sugar phosphate isomerase/epimerase</fullName>
    </submittedName>
</protein>
<dbReference type="SUPFAM" id="SSF51658">
    <property type="entry name" value="Xylose isomerase-like"/>
    <property type="match status" value="1"/>
</dbReference>
<evidence type="ECO:0000259" key="1">
    <source>
        <dbReference type="Pfam" id="PF01261"/>
    </source>
</evidence>